<sequence>MRTVPVLGALLGAQLGLAAACVVPTDGCGCPPALPPFRLRVAATVATADATPVSGVIVQARAFPTTCLPTDSGAVDVTGSFGPTDAQGRFAFEVVTATLDSLRVDLVAR</sequence>
<gene>
    <name evidence="2" type="ORF">rosag_11790</name>
</gene>
<dbReference type="AlphaFoldDB" id="A0AA37Q9A6"/>
<reference evidence="2" key="1">
    <citation type="submission" date="2022-08" db="EMBL/GenBank/DDBJ databases">
        <title>Draft genome sequencing of Roseisolibacter agri AW1220.</title>
        <authorList>
            <person name="Tobiishi Y."/>
            <person name="Tonouchi A."/>
        </authorList>
    </citation>
    <scope>NUCLEOTIDE SEQUENCE</scope>
    <source>
        <strain evidence="2">AW1220</strain>
    </source>
</reference>
<feature type="signal peptide" evidence="1">
    <location>
        <begin position="1"/>
        <end position="18"/>
    </location>
</feature>
<dbReference type="RefSeq" id="WP_284349112.1">
    <property type="nucleotide sequence ID" value="NZ_BRXS01000002.1"/>
</dbReference>
<protein>
    <recommendedName>
        <fullName evidence="4">Carboxypeptidase regulatory-like domain-containing protein</fullName>
    </recommendedName>
</protein>
<comment type="caution">
    <text evidence="2">The sequence shown here is derived from an EMBL/GenBank/DDBJ whole genome shotgun (WGS) entry which is preliminary data.</text>
</comment>
<organism evidence="2 3">
    <name type="scientific">Roseisolibacter agri</name>
    <dbReference type="NCBI Taxonomy" id="2014610"/>
    <lineage>
        <taxon>Bacteria</taxon>
        <taxon>Pseudomonadati</taxon>
        <taxon>Gemmatimonadota</taxon>
        <taxon>Gemmatimonadia</taxon>
        <taxon>Gemmatimonadales</taxon>
        <taxon>Gemmatimonadaceae</taxon>
        <taxon>Roseisolibacter</taxon>
    </lineage>
</organism>
<dbReference type="Proteomes" id="UP001161325">
    <property type="component" value="Unassembled WGS sequence"/>
</dbReference>
<keyword evidence="3" id="KW-1185">Reference proteome</keyword>
<evidence type="ECO:0008006" key="4">
    <source>
        <dbReference type="Google" id="ProtNLM"/>
    </source>
</evidence>
<feature type="chain" id="PRO_5041445510" description="Carboxypeptidase regulatory-like domain-containing protein" evidence="1">
    <location>
        <begin position="19"/>
        <end position="109"/>
    </location>
</feature>
<evidence type="ECO:0000313" key="3">
    <source>
        <dbReference type="Proteomes" id="UP001161325"/>
    </source>
</evidence>
<evidence type="ECO:0000313" key="2">
    <source>
        <dbReference type="EMBL" id="GLC24666.1"/>
    </source>
</evidence>
<dbReference type="EMBL" id="BRXS01000002">
    <property type="protein sequence ID" value="GLC24666.1"/>
    <property type="molecule type" value="Genomic_DNA"/>
</dbReference>
<evidence type="ECO:0000256" key="1">
    <source>
        <dbReference type="SAM" id="SignalP"/>
    </source>
</evidence>
<dbReference type="PROSITE" id="PS51257">
    <property type="entry name" value="PROKAR_LIPOPROTEIN"/>
    <property type="match status" value="1"/>
</dbReference>
<name>A0AA37Q9A6_9BACT</name>
<proteinExistence type="predicted"/>
<accession>A0AA37Q9A6</accession>
<keyword evidence="1" id="KW-0732">Signal</keyword>